<organism evidence="4 5">
    <name type="scientific">Mycobacterium fragae</name>
    <dbReference type="NCBI Taxonomy" id="1260918"/>
    <lineage>
        <taxon>Bacteria</taxon>
        <taxon>Bacillati</taxon>
        <taxon>Actinomycetota</taxon>
        <taxon>Actinomycetes</taxon>
        <taxon>Mycobacteriales</taxon>
        <taxon>Mycobacteriaceae</taxon>
        <taxon>Mycobacterium</taxon>
    </lineage>
</organism>
<dbReference type="OrthoDB" id="3697150at2"/>
<dbReference type="Proteomes" id="UP000194000">
    <property type="component" value="Unassembled WGS sequence"/>
</dbReference>
<dbReference type="STRING" id="1260918.AWC06_18450"/>
<dbReference type="InterPro" id="IPR036513">
    <property type="entry name" value="STAS_dom_sf"/>
</dbReference>
<proteinExistence type="inferred from homology"/>
<evidence type="ECO:0000313" key="5">
    <source>
        <dbReference type="Proteomes" id="UP000194000"/>
    </source>
</evidence>
<dbReference type="RefSeq" id="WP_085198606.1">
    <property type="nucleotide sequence ID" value="NZ_JACKVI010000014.1"/>
</dbReference>
<evidence type="ECO:0000313" key="4">
    <source>
        <dbReference type="EMBL" id="ORV59337.1"/>
    </source>
</evidence>
<evidence type="ECO:0000259" key="3">
    <source>
        <dbReference type="PROSITE" id="PS50801"/>
    </source>
</evidence>
<comment type="caution">
    <text evidence="4">The sequence shown here is derived from an EMBL/GenBank/DDBJ whole genome shotgun (WGS) entry which is preliminary data.</text>
</comment>
<dbReference type="PANTHER" id="PTHR33495">
    <property type="entry name" value="ANTI-SIGMA FACTOR ANTAGONIST TM_1081-RELATED-RELATED"/>
    <property type="match status" value="1"/>
</dbReference>
<dbReference type="InterPro" id="IPR003658">
    <property type="entry name" value="Anti-sigma_ant"/>
</dbReference>
<dbReference type="InterPro" id="IPR002645">
    <property type="entry name" value="STAS_dom"/>
</dbReference>
<dbReference type="SUPFAM" id="SSF52091">
    <property type="entry name" value="SpoIIaa-like"/>
    <property type="match status" value="1"/>
</dbReference>
<feature type="domain" description="STAS" evidence="3">
    <location>
        <begin position="30"/>
        <end position="89"/>
    </location>
</feature>
<dbReference type="Gene3D" id="3.30.750.24">
    <property type="entry name" value="STAS domain"/>
    <property type="match status" value="1"/>
</dbReference>
<protein>
    <recommendedName>
        <fullName evidence="2">Anti-sigma factor antagonist</fullName>
    </recommendedName>
</protein>
<dbReference type="Pfam" id="PF01740">
    <property type="entry name" value="STAS"/>
    <property type="match status" value="1"/>
</dbReference>
<name>A0A1X1URB9_9MYCO</name>
<sequence>MSGKTHSEFACAAFGTDAATPPQPWESPTVRFTARWESSAAVVSAHGEIDASNANQLAEYVQRCTAHSGPVILDLRGVEFFGTSGFSALHTINVRCAGGGVQWSVVPSKAVSRLLRICDPDNTLPIAESVAAVRGEDRERAPLLQLVSQSR</sequence>
<evidence type="ECO:0000256" key="1">
    <source>
        <dbReference type="ARBA" id="ARBA00009013"/>
    </source>
</evidence>
<dbReference type="EMBL" id="LQOW01000025">
    <property type="protein sequence ID" value="ORV59337.1"/>
    <property type="molecule type" value="Genomic_DNA"/>
</dbReference>
<gene>
    <name evidence="4" type="ORF">AWC06_18450</name>
</gene>
<comment type="similarity">
    <text evidence="1 2">Belongs to the anti-sigma-factor antagonist family.</text>
</comment>
<dbReference type="GO" id="GO:0043856">
    <property type="term" value="F:anti-sigma factor antagonist activity"/>
    <property type="evidence" value="ECO:0007669"/>
    <property type="project" value="InterPro"/>
</dbReference>
<reference evidence="4 5" key="1">
    <citation type="submission" date="2016-01" db="EMBL/GenBank/DDBJ databases">
        <title>The new phylogeny of the genus Mycobacterium.</title>
        <authorList>
            <person name="Tarcisio F."/>
            <person name="Conor M."/>
            <person name="Antonella G."/>
            <person name="Elisabetta G."/>
            <person name="Giulia F.S."/>
            <person name="Sara T."/>
            <person name="Anna F."/>
            <person name="Clotilde B."/>
            <person name="Roberto B."/>
            <person name="Veronica D.S."/>
            <person name="Fabio R."/>
            <person name="Monica P."/>
            <person name="Olivier J."/>
            <person name="Enrico T."/>
            <person name="Nicola S."/>
        </authorList>
    </citation>
    <scope>NUCLEOTIDE SEQUENCE [LARGE SCALE GENOMIC DNA]</scope>
    <source>
        <strain evidence="4 5">DSM 45731</strain>
    </source>
</reference>
<dbReference type="AlphaFoldDB" id="A0A1X1URB9"/>
<dbReference type="PANTHER" id="PTHR33495:SF2">
    <property type="entry name" value="ANTI-SIGMA FACTOR ANTAGONIST TM_1081-RELATED"/>
    <property type="match status" value="1"/>
</dbReference>
<accession>A0A1X1URB9</accession>
<keyword evidence="5" id="KW-1185">Reference proteome</keyword>
<dbReference type="PROSITE" id="PS50801">
    <property type="entry name" value="STAS"/>
    <property type="match status" value="1"/>
</dbReference>
<dbReference type="CDD" id="cd07043">
    <property type="entry name" value="STAS_anti-anti-sigma_factors"/>
    <property type="match status" value="1"/>
</dbReference>
<dbReference type="NCBIfam" id="TIGR00377">
    <property type="entry name" value="ant_ant_sig"/>
    <property type="match status" value="1"/>
</dbReference>
<evidence type="ECO:0000256" key="2">
    <source>
        <dbReference type="RuleBase" id="RU003749"/>
    </source>
</evidence>